<accession>A0A0B2NU04</accession>
<feature type="non-terminal residue" evidence="1">
    <location>
        <position position="1"/>
    </location>
</feature>
<dbReference type="Proteomes" id="UP000053555">
    <property type="component" value="Unassembled WGS sequence"/>
</dbReference>
<reference evidence="1" key="1">
    <citation type="submission" date="2014-07" db="EMBL/GenBank/DDBJ databases">
        <title>Identification of a novel salt tolerance gene in wild soybean by whole-genome sequencing.</title>
        <authorList>
            <person name="Lam H.-M."/>
            <person name="Qi X."/>
            <person name="Li M.-W."/>
            <person name="Liu X."/>
            <person name="Xie M."/>
            <person name="Ni M."/>
            <person name="Xu X."/>
        </authorList>
    </citation>
    <scope>NUCLEOTIDE SEQUENCE [LARGE SCALE GENOMIC DNA]</scope>
    <source>
        <tissue evidence="1">Root</tissue>
    </source>
</reference>
<protein>
    <submittedName>
        <fullName evidence="1">Uncharacterized protein</fullName>
    </submittedName>
</protein>
<evidence type="ECO:0000313" key="1">
    <source>
        <dbReference type="EMBL" id="KHM98976.1"/>
    </source>
</evidence>
<proteinExistence type="predicted"/>
<dbReference type="EMBL" id="KN672192">
    <property type="protein sequence ID" value="KHM98976.1"/>
    <property type="molecule type" value="Genomic_DNA"/>
</dbReference>
<organism evidence="1">
    <name type="scientific">Glycine soja</name>
    <name type="common">Wild soybean</name>
    <dbReference type="NCBI Taxonomy" id="3848"/>
    <lineage>
        <taxon>Eukaryota</taxon>
        <taxon>Viridiplantae</taxon>
        <taxon>Streptophyta</taxon>
        <taxon>Embryophyta</taxon>
        <taxon>Tracheophyta</taxon>
        <taxon>Spermatophyta</taxon>
        <taxon>Magnoliopsida</taxon>
        <taxon>eudicotyledons</taxon>
        <taxon>Gunneridae</taxon>
        <taxon>Pentapetalae</taxon>
        <taxon>rosids</taxon>
        <taxon>fabids</taxon>
        <taxon>Fabales</taxon>
        <taxon>Fabaceae</taxon>
        <taxon>Papilionoideae</taxon>
        <taxon>50 kb inversion clade</taxon>
        <taxon>NPAAA clade</taxon>
        <taxon>indigoferoid/millettioid clade</taxon>
        <taxon>Phaseoleae</taxon>
        <taxon>Glycine</taxon>
        <taxon>Glycine subgen. Soja</taxon>
    </lineage>
</organism>
<sequence>GAARTQVPSTTNYDVGSATWADLRTTPLQSAMDVTALNHGPS</sequence>
<dbReference type="AlphaFoldDB" id="A0A0B2NU04"/>
<gene>
    <name evidence="1" type="ORF">glysoja_044006</name>
</gene>
<name>A0A0B2NU04_GLYSO</name>